<evidence type="ECO:0000256" key="3">
    <source>
        <dbReference type="ARBA" id="ARBA00022729"/>
    </source>
</evidence>
<dbReference type="SUPFAM" id="SSF53850">
    <property type="entry name" value="Periplasmic binding protein-like II"/>
    <property type="match status" value="1"/>
</dbReference>
<dbReference type="PANTHER" id="PTHR30061:SF50">
    <property type="entry name" value="MALTOSE_MALTODEXTRIN-BINDING PERIPLASMIC PROTEIN"/>
    <property type="match status" value="1"/>
</dbReference>
<dbReference type="Gene3D" id="3.40.190.10">
    <property type="entry name" value="Periplasmic binding protein-like II"/>
    <property type="match status" value="2"/>
</dbReference>
<organism evidence="5 6">
    <name type="scientific">Brachybacterium kimchii</name>
    <dbReference type="NCBI Taxonomy" id="2942909"/>
    <lineage>
        <taxon>Bacteria</taxon>
        <taxon>Bacillati</taxon>
        <taxon>Actinomycetota</taxon>
        <taxon>Actinomycetes</taxon>
        <taxon>Micrococcales</taxon>
        <taxon>Dermabacteraceae</taxon>
        <taxon>Brachybacterium</taxon>
    </lineage>
</organism>
<dbReference type="PANTHER" id="PTHR30061">
    <property type="entry name" value="MALTOSE-BINDING PERIPLASMIC PROTEIN"/>
    <property type="match status" value="1"/>
</dbReference>
<evidence type="ECO:0000256" key="1">
    <source>
        <dbReference type="ARBA" id="ARBA00008520"/>
    </source>
</evidence>
<proteinExistence type="inferred from homology"/>
<evidence type="ECO:0000313" key="5">
    <source>
        <dbReference type="EMBL" id="UQN28842.1"/>
    </source>
</evidence>
<gene>
    <name evidence="5" type="ORF">M4486_14590</name>
</gene>
<dbReference type="InterPro" id="IPR006059">
    <property type="entry name" value="SBP"/>
</dbReference>
<name>A0ABY4N2R7_9MICO</name>
<protein>
    <submittedName>
        <fullName evidence="5">Extracellular solute-binding protein</fullName>
    </submittedName>
</protein>
<evidence type="ECO:0000256" key="4">
    <source>
        <dbReference type="SAM" id="MobiDB-lite"/>
    </source>
</evidence>
<comment type="similarity">
    <text evidence="1">Belongs to the bacterial solute-binding protein 1 family.</text>
</comment>
<evidence type="ECO:0000313" key="6">
    <source>
        <dbReference type="Proteomes" id="UP001055868"/>
    </source>
</evidence>
<dbReference type="Proteomes" id="UP001055868">
    <property type="component" value="Chromosome"/>
</dbReference>
<reference evidence="5" key="1">
    <citation type="submission" date="2022-05" db="EMBL/GenBank/DDBJ databases">
        <title>Genomic analysis of Brachybacterium sp. CBA3104.</title>
        <authorList>
            <person name="Roh S.W."/>
            <person name="Kim Y.B."/>
            <person name="Kim Y."/>
        </authorList>
    </citation>
    <scope>NUCLEOTIDE SEQUENCE</scope>
    <source>
        <strain evidence="5">CBA3104</strain>
    </source>
</reference>
<feature type="compositionally biased region" description="Pro residues" evidence="4">
    <location>
        <begin position="1"/>
        <end position="11"/>
    </location>
</feature>
<keyword evidence="2" id="KW-0813">Transport</keyword>
<sequence length="446" mass="47294">MPTAPRPPSASRPPADRGDDRVPRLIDAARTARAAQPVLSRRRLGALLAPAALASTAALGLAGCGSSSSSDPTSLRIVDYYNTPADDVVIEETFTKSAKDLGLTFSREKVPGDQLIPKVLQMGSSKTLPDILMLDNPDLPQLAASGALAPLEQYGFSTEGFTPSIADLGMLDGTLYAIAPTVNTIALFFNVPMLEKAGIDPPTTWEETREAARVLTGDGTYGIAFSAIATYEGTFQFMPFMWSNGGDEKDLATPEVAGAAEFWSQLLQDGSASRSVVNWGQGDAMDQFKAGKAAMVVNGPWNIAGLTADTPDLEWDVVTLPVPRSGAESIAPLGGEVWTVPVTGDEEKQRNAAKLLKSFVAPENQLRMGTARSTIPGHAATAEQFASEHPDLATFVEQVSTARARTGELGPEWPRTAKAIYTANQEVLVDDTDPAKAFDEAARTVS</sequence>
<accession>A0ABY4N2R7</accession>
<dbReference type="EMBL" id="CP097218">
    <property type="protein sequence ID" value="UQN28842.1"/>
    <property type="molecule type" value="Genomic_DNA"/>
</dbReference>
<dbReference type="RefSeq" id="WP_249477955.1">
    <property type="nucleotide sequence ID" value="NZ_CP097218.1"/>
</dbReference>
<feature type="region of interest" description="Disordered" evidence="4">
    <location>
        <begin position="1"/>
        <end position="21"/>
    </location>
</feature>
<keyword evidence="6" id="KW-1185">Reference proteome</keyword>
<dbReference type="Pfam" id="PF13416">
    <property type="entry name" value="SBP_bac_8"/>
    <property type="match status" value="1"/>
</dbReference>
<keyword evidence="3" id="KW-0732">Signal</keyword>
<evidence type="ECO:0000256" key="2">
    <source>
        <dbReference type="ARBA" id="ARBA00022448"/>
    </source>
</evidence>